<dbReference type="InterPro" id="IPR036543">
    <property type="entry name" value="Guanylate-bd_C_sf"/>
</dbReference>
<dbReference type="AlphaFoldDB" id="A0AAV7PX43"/>
<dbReference type="SUPFAM" id="SSF52540">
    <property type="entry name" value="P-loop containing nucleoside triphosphate hydrolases"/>
    <property type="match status" value="1"/>
</dbReference>
<keyword evidence="4" id="KW-0391">Immunity</keyword>
<evidence type="ECO:0000256" key="2">
    <source>
        <dbReference type="ARBA" id="ARBA00022741"/>
    </source>
</evidence>
<dbReference type="CDD" id="cd16269">
    <property type="entry name" value="GBP_C"/>
    <property type="match status" value="1"/>
</dbReference>
<dbReference type="Gene3D" id="3.40.50.300">
    <property type="entry name" value="P-loop containing nucleotide triphosphate hydrolases"/>
    <property type="match status" value="1"/>
</dbReference>
<dbReference type="InterPro" id="IPR015894">
    <property type="entry name" value="Guanylate-bd_N"/>
</dbReference>
<dbReference type="EMBL" id="JANPWB010000011">
    <property type="protein sequence ID" value="KAJ1132927.1"/>
    <property type="molecule type" value="Genomic_DNA"/>
</dbReference>
<evidence type="ECO:0000256" key="4">
    <source>
        <dbReference type="ARBA" id="ARBA00022859"/>
    </source>
</evidence>
<accession>A0AAV7PX43</accession>
<dbReference type="Pfam" id="PF02841">
    <property type="entry name" value="GBP_C"/>
    <property type="match status" value="1"/>
</dbReference>
<dbReference type="FunFam" id="3.40.50.300:FF:000422">
    <property type="entry name" value="Guanylate-binding protein 1"/>
    <property type="match status" value="1"/>
</dbReference>
<feature type="domain" description="GB1/RHD3-type G" evidence="7">
    <location>
        <begin position="30"/>
        <end position="296"/>
    </location>
</feature>
<keyword evidence="2" id="KW-0547">Nucleotide-binding</keyword>
<evidence type="ECO:0000313" key="9">
    <source>
        <dbReference type="Proteomes" id="UP001066276"/>
    </source>
</evidence>
<proteinExistence type="inferred from homology"/>
<organism evidence="8 9">
    <name type="scientific">Pleurodeles waltl</name>
    <name type="common">Iberian ribbed newt</name>
    <dbReference type="NCBI Taxonomy" id="8319"/>
    <lineage>
        <taxon>Eukaryota</taxon>
        <taxon>Metazoa</taxon>
        <taxon>Chordata</taxon>
        <taxon>Craniata</taxon>
        <taxon>Vertebrata</taxon>
        <taxon>Euteleostomi</taxon>
        <taxon>Amphibia</taxon>
        <taxon>Batrachia</taxon>
        <taxon>Caudata</taxon>
        <taxon>Salamandroidea</taxon>
        <taxon>Salamandridae</taxon>
        <taxon>Pleurodelinae</taxon>
        <taxon>Pleurodeles</taxon>
    </lineage>
</organism>
<comment type="similarity">
    <text evidence="6">Belongs to the TRAFAC class dynamin-like GTPase superfamily. GB1/RHD3 GTPase family.</text>
</comment>
<dbReference type="PANTHER" id="PTHR10751">
    <property type="entry name" value="GUANYLATE BINDING PROTEIN"/>
    <property type="match status" value="1"/>
</dbReference>
<comment type="caution">
    <text evidence="8">The sequence shown here is derived from an EMBL/GenBank/DDBJ whole genome shotgun (WGS) entry which is preliminary data.</text>
</comment>
<dbReference type="InterPro" id="IPR003191">
    <property type="entry name" value="Guanylate-bd/ATL_C"/>
</dbReference>
<reference evidence="8" key="1">
    <citation type="journal article" date="2022" name="bioRxiv">
        <title>Sequencing and chromosome-scale assembly of the giantPleurodeles waltlgenome.</title>
        <authorList>
            <person name="Brown T."/>
            <person name="Elewa A."/>
            <person name="Iarovenko S."/>
            <person name="Subramanian E."/>
            <person name="Araus A.J."/>
            <person name="Petzold A."/>
            <person name="Susuki M."/>
            <person name="Suzuki K.-i.T."/>
            <person name="Hayashi T."/>
            <person name="Toyoda A."/>
            <person name="Oliveira C."/>
            <person name="Osipova E."/>
            <person name="Leigh N.D."/>
            <person name="Simon A."/>
            <person name="Yun M.H."/>
        </authorList>
    </citation>
    <scope>NUCLEOTIDE SEQUENCE</scope>
    <source>
        <strain evidence="8">20211129_DDA</strain>
        <tissue evidence="8">Liver</tissue>
    </source>
</reference>
<keyword evidence="3" id="KW-0378">Hydrolase</keyword>
<dbReference type="InterPro" id="IPR027417">
    <property type="entry name" value="P-loop_NTPase"/>
</dbReference>
<evidence type="ECO:0000256" key="3">
    <source>
        <dbReference type="ARBA" id="ARBA00022801"/>
    </source>
</evidence>
<dbReference type="GO" id="GO:0005525">
    <property type="term" value="F:GTP binding"/>
    <property type="evidence" value="ECO:0007669"/>
    <property type="project" value="UniProtKB-KW"/>
</dbReference>
<evidence type="ECO:0000256" key="5">
    <source>
        <dbReference type="ARBA" id="ARBA00023134"/>
    </source>
</evidence>
<name>A0AAV7PX43_PLEWA</name>
<evidence type="ECO:0000259" key="7">
    <source>
        <dbReference type="PROSITE" id="PS51715"/>
    </source>
</evidence>
<gene>
    <name evidence="8" type="ORF">NDU88_011228</name>
</gene>
<dbReference type="PROSITE" id="PS51715">
    <property type="entry name" value="G_GB1_RHD3"/>
    <property type="match status" value="1"/>
</dbReference>
<evidence type="ECO:0000256" key="1">
    <source>
        <dbReference type="ARBA" id="ARBA00022588"/>
    </source>
</evidence>
<sequence length="486" mass="55228">MEAPVCLIRNDNDASLQVQQDALEIIKGIDQPLVVVAIGGMYRTGKSYLMNMLSGKKNGFSIGNAVQSHTKGIWMWCVSHPTKPGHTLVLLDTEGIGDLEKVDSKNDLWIVTLAVLMSSIFVYNSKSTINQKDMDQLYLVTELADCIKVRSKQKKDEQNDQFPTLVWVVRDFDLELKIKDRVLTEKEYLEHMLKLKNGHSKATMDYNVPREYLKNFFPARNCFVFVCPAQGQDITSLETLQESVLEPRFVEQTHKFCDYIFHTAEVKRLAGQQELNGRMFSFLVQSYTEIILSGAVPSLDNMVLSLATIESKAAVKDALEHYKTQMQNLVMFPAEAQLLSYLHEKCQDEALQIFMKRSFKDEGGRYQEDLKNQLIEHYRAMVAKNENASSEICQYLLKALSTNLDNKVASGVYSRSGGHTEYICDRDEVVEQFEEILNKGVKAEVVLEEFLAGRKGEGESILNADTTLTEAENRLADFTRTDFRAM</sequence>
<evidence type="ECO:0000256" key="6">
    <source>
        <dbReference type="PROSITE-ProRule" id="PRU01052"/>
    </source>
</evidence>
<dbReference type="CDD" id="cd01851">
    <property type="entry name" value="GBP"/>
    <property type="match status" value="1"/>
</dbReference>
<dbReference type="InterPro" id="IPR030386">
    <property type="entry name" value="G_GB1_RHD3_dom"/>
</dbReference>
<dbReference type="InterPro" id="IPR037684">
    <property type="entry name" value="GBP_C"/>
</dbReference>
<keyword evidence="5" id="KW-0342">GTP-binding</keyword>
<protein>
    <recommendedName>
        <fullName evidence="7">GB1/RHD3-type G domain-containing protein</fullName>
    </recommendedName>
</protein>
<dbReference type="Pfam" id="PF02263">
    <property type="entry name" value="GBP"/>
    <property type="match status" value="1"/>
</dbReference>
<dbReference type="Proteomes" id="UP001066276">
    <property type="component" value="Chromosome 7"/>
</dbReference>
<keyword evidence="9" id="KW-1185">Reference proteome</keyword>
<dbReference type="GO" id="GO:0003924">
    <property type="term" value="F:GTPase activity"/>
    <property type="evidence" value="ECO:0007669"/>
    <property type="project" value="InterPro"/>
</dbReference>
<evidence type="ECO:0000313" key="8">
    <source>
        <dbReference type="EMBL" id="KAJ1132927.1"/>
    </source>
</evidence>
<dbReference type="SUPFAM" id="SSF48340">
    <property type="entry name" value="Interferon-induced guanylate-binding protein 1 (GBP1), C-terminal domain"/>
    <property type="match status" value="1"/>
</dbReference>
<dbReference type="GO" id="GO:0045087">
    <property type="term" value="P:innate immune response"/>
    <property type="evidence" value="ECO:0007669"/>
    <property type="project" value="UniProtKB-KW"/>
</dbReference>
<dbReference type="Gene3D" id="1.20.1000.10">
    <property type="entry name" value="Guanylate-binding protein, C-terminal domain"/>
    <property type="match status" value="1"/>
</dbReference>
<keyword evidence="1" id="KW-0399">Innate immunity</keyword>